<name>A0A3M7PZS6_BRAPC</name>
<keyword evidence="2" id="KW-1185">Reference proteome</keyword>
<organism evidence="1 2">
    <name type="scientific">Brachionus plicatilis</name>
    <name type="common">Marine rotifer</name>
    <name type="synonym">Brachionus muelleri</name>
    <dbReference type="NCBI Taxonomy" id="10195"/>
    <lineage>
        <taxon>Eukaryota</taxon>
        <taxon>Metazoa</taxon>
        <taxon>Spiralia</taxon>
        <taxon>Gnathifera</taxon>
        <taxon>Rotifera</taxon>
        <taxon>Eurotatoria</taxon>
        <taxon>Monogononta</taxon>
        <taxon>Pseudotrocha</taxon>
        <taxon>Ploima</taxon>
        <taxon>Brachionidae</taxon>
        <taxon>Brachionus</taxon>
    </lineage>
</organism>
<reference evidence="1 2" key="1">
    <citation type="journal article" date="2018" name="Sci. Rep.">
        <title>Genomic signatures of local adaptation to the degree of environmental predictability in rotifers.</title>
        <authorList>
            <person name="Franch-Gras L."/>
            <person name="Hahn C."/>
            <person name="Garcia-Roger E.M."/>
            <person name="Carmona M.J."/>
            <person name="Serra M."/>
            <person name="Gomez A."/>
        </authorList>
    </citation>
    <scope>NUCLEOTIDE SEQUENCE [LARGE SCALE GENOMIC DNA]</scope>
    <source>
        <strain evidence="1">HYR1</strain>
    </source>
</reference>
<dbReference type="EMBL" id="REGN01007997">
    <property type="protein sequence ID" value="RNA04706.1"/>
    <property type="molecule type" value="Genomic_DNA"/>
</dbReference>
<evidence type="ECO:0000313" key="2">
    <source>
        <dbReference type="Proteomes" id="UP000276133"/>
    </source>
</evidence>
<dbReference type="Proteomes" id="UP000276133">
    <property type="component" value="Unassembled WGS sequence"/>
</dbReference>
<proteinExistence type="predicted"/>
<protein>
    <submittedName>
        <fullName evidence="1">Uncharacterized protein</fullName>
    </submittedName>
</protein>
<evidence type="ECO:0000313" key="1">
    <source>
        <dbReference type="EMBL" id="RNA04706.1"/>
    </source>
</evidence>
<comment type="caution">
    <text evidence="1">The sequence shown here is derived from an EMBL/GenBank/DDBJ whole genome shotgun (WGS) entry which is preliminary data.</text>
</comment>
<gene>
    <name evidence="1" type="ORF">BpHYR1_005665</name>
</gene>
<sequence length="239" mass="28652">MRGKKITSLEELFLFSESMKKEYEIFIERLKKIESKLNIQKNMNILIEKLKIWLSINNKDKKELKIFWEKRYLYGIYDNENQIFNDRFKFNEANKYSKMNAQLNILLYKILNYEQICLMLIKIGFKAKIKNTSTTDRWKDSLLNCLTNQSNFQNILMTHNKFAINWKGGMEYLILRLFILLKIHVKIKFDFVYLSENYLIKYNEDLLTGLSLLSIVSTTGLIKSSDEIEYAYSNRYSNK</sequence>
<dbReference type="AlphaFoldDB" id="A0A3M7PZS6"/>
<accession>A0A3M7PZS6</accession>